<dbReference type="EMBL" id="JAQQAF010000002">
    <property type="protein sequence ID" value="KAJ8504558.1"/>
    <property type="molecule type" value="Genomic_DNA"/>
</dbReference>
<dbReference type="AlphaFoldDB" id="A0AAV8RGM4"/>
<gene>
    <name evidence="1" type="ORF">OPV22_005444</name>
</gene>
<dbReference type="Proteomes" id="UP001222027">
    <property type="component" value="Unassembled WGS sequence"/>
</dbReference>
<name>A0AAV8RGM4_ENSVE</name>
<evidence type="ECO:0000313" key="2">
    <source>
        <dbReference type="Proteomes" id="UP001222027"/>
    </source>
</evidence>
<proteinExistence type="predicted"/>
<reference evidence="1 2" key="1">
    <citation type="submission" date="2022-12" db="EMBL/GenBank/DDBJ databases">
        <title>Chromosome-scale assembly of the Ensete ventricosum genome.</title>
        <authorList>
            <person name="Dussert Y."/>
            <person name="Stocks J."/>
            <person name="Wendawek A."/>
            <person name="Woldeyes F."/>
            <person name="Nichols R.A."/>
            <person name="Borrell J.S."/>
        </authorList>
    </citation>
    <scope>NUCLEOTIDE SEQUENCE [LARGE SCALE GENOMIC DNA]</scope>
    <source>
        <strain evidence="2">cv. Maze</strain>
        <tissue evidence="1">Seeds</tissue>
    </source>
</reference>
<keyword evidence="2" id="KW-1185">Reference proteome</keyword>
<accession>A0AAV8RGM4</accession>
<evidence type="ECO:0000313" key="1">
    <source>
        <dbReference type="EMBL" id="KAJ8504558.1"/>
    </source>
</evidence>
<comment type="caution">
    <text evidence="1">The sequence shown here is derived from an EMBL/GenBank/DDBJ whole genome shotgun (WGS) entry which is preliminary data.</text>
</comment>
<sequence>MDGCISMAYYSPNTITYVPSYDNYRKMVVLVTTADVEASSRRPAVDHSVGCCGFFVGVDLLDFSPSRPPVEDFGIERDDVSRGSSGA</sequence>
<organism evidence="1 2">
    <name type="scientific">Ensete ventricosum</name>
    <name type="common">Abyssinian banana</name>
    <name type="synonym">Musa ensete</name>
    <dbReference type="NCBI Taxonomy" id="4639"/>
    <lineage>
        <taxon>Eukaryota</taxon>
        <taxon>Viridiplantae</taxon>
        <taxon>Streptophyta</taxon>
        <taxon>Embryophyta</taxon>
        <taxon>Tracheophyta</taxon>
        <taxon>Spermatophyta</taxon>
        <taxon>Magnoliopsida</taxon>
        <taxon>Liliopsida</taxon>
        <taxon>Zingiberales</taxon>
        <taxon>Musaceae</taxon>
        <taxon>Ensete</taxon>
    </lineage>
</organism>
<protein>
    <submittedName>
        <fullName evidence="1">Uncharacterized protein</fullName>
    </submittedName>
</protein>